<dbReference type="Proteomes" id="UP000215914">
    <property type="component" value="Chromosome 14"/>
</dbReference>
<organism evidence="1 2">
    <name type="scientific">Helianthus annuus</name>
    <name type="common">Common sunflower</name>
    <dbReference type="NCBI Taxonomy" id="4232"/>
    <lineage>
        <taxon>Eukaryota</taxon>
        <taxon>Viridiplantae</taxon>
        <taxon>Streptophyta</taxon>
        <taxon>Embryophyta</taxon>
        <taxon>Tracheophyta</taxon>
        <taxon>Spermatophyta</taxon>
        <taxon>Magnoliopsida</taxon>
        <taxon>eudicotyledons</taxon>
        <taxon>Gunneridae</taxon>
        <taxon>Pentapetalae</taxon>
        <taxon>asterids</taxon>
        <taxon>campanulids</taxon>
        <taxon>Asterales</taxon>
        <taxon>Asteraceae</taxon>
        <taxon>Asteroideae</taxon>
        <taxon>Heliantheae alliance</taxon>
        <taxon>Heliantheae</taxon>
        <taxon>Helianthus</taxon>
    </lineage>
</organism>
<dbReference type="AlphaFoldDB" id="A0A251SIY6"/>
<sequence>MMVVEKGKIGQKHASSSSSKIARSVVSWMQPELPYQVATHHHFRVGDRPKTR</sequence>
<keyword evidence="2" id="KW-1185">Reference proteome</keyword>
<name>A0A251SIY6_HELAN</name>
<proteinExistence type="predicted"/>
<protein>
    <submittedName>
        <fullName evidence="1">Uncharacterized protein</fullName>
    </submittedName>
</protein>
<accession>A0A251SIY6</accession>
<dbReference type="EMBL" id="CM007903">
    <property type="protein sequence ID" value="OTF97430.1"/>
    <property type="molecule type" value="Genomic_DNA"/>
</dbReference>
<evidence type="ECO:0000313" key="1">
    <source>
        <dbReference type="EMBL" id="OTF97430.1"/>
    </source>
</evidence>
<reference evidence="2" key="1">
    <citation type="journal article" date="2017" name="Nature">
        <title>The sunflower genome provides insights into oil metabolism, flowering and Asterid evolution.</title>
        <authorList>
            <person name="Badouin H."/>
            <person name="Gouzy J."/>
            <person name="Grassa C.J."/>
            <person name="Murat F."/>
            <person name="Staton S.E."/>
            <person name="Cottret L."/>
            <person name="Lelandais-Briere C."/>
            <person name="Owens G.L."/>
            <person name="Carrere S."/>
            <person name="Mayjonade B."/>
            <person name="Legrand L."/>
            <person name="Gill N."/>
            <person name="Kane N.C."/>
            <person name="Bowers J.E."/>
            <person name="Hubner S."/>
            <person name="Bellec A."/>
            <person name="Berard A."/>
            <person name="Berges H."/>
            <person name="Blanchet N."/>
            <person name="Boniface M.C."/>
            <person name="Brunel D."/>
            <person name="Catrice O."/>
            <person name="Chaidir N."/>
            <person name="Claudel C."/>
            <person name="Donnadieu C."/>
            <person name="Faraut T."/>
            <person name="Fievet G."/>
            <person name="Helmstetter N."/>
            <person name="King M."/>
            <person name="Knapp S.J."/>
            <person name="Lai Z."/>
            <person name="Le Paslier M.C."/>
            <person name="Lippi Y."/>
            <person name="Lorenzon L."/>
            <person name="Mandel J.R."/>
            <person name="Marage G."/>
            <person name="Marchand G."/>
            <person name="Marquand E."/>
            <person name="Bret-Mestries E."/>
            <person name="Morien E."/>
            <person name="Nambeesan S."/>
            <person name="Nguyen T."/>
            <person name="Pegot-Espagnet P."/>
            <person name="Pouilly N."/>
            <person name="Raftis F."/>
            <person name="Sallet E."/>
            <person name="Schiex T."/>
            <person name="Thomas J."/>
            <person name="Vandecasteele C."/>
            <person name="Vares D."/>
            <person name="Vear F."/>
            <person name="Vautrin S."/>
            <person name="Crespi M."/>
            <person name="Mangin B."/>
            <person name="Burke J.M."/>
            <person name="Salse J."/>
            <person name="Munos S."/>
            <person name="Vincourt P."/>
            <person name="Rieseberg L.H."/>
            <person name="Langlade N.B."/>
        </authorList>
    </citation>
    <scope>NUCLEOTIDE SEQUENCE [LARGE SCALE GENOMIC DNA]</scope>
    <source>
        <strain evidence="2">cv. SF193</strain>
    </source>
</reference>
<dbReference type="InParanoid" id="A0A251SIY6"/>
<evidence type="ECO:0000313" key="2">
    <source>
        <dbReference type="Proteomes" id="UP000215914"/>
    </source>
</evidence>
<gene>
    <name evidence="1" type="ORF">HannXRQ_Chr14g0434491</name>
</gene>